<dbReference type="Proteomes" id="UP001500298">
    <property type="component" value="Unassembled WGS sequence"/>
</dbReference>
<name>A0ABP9DRC0_9BACT</name>
<reference evidence="4" key="1">
    <citation type="journal article" date="2019" name="Int. J. Syst. Evol. Microbiol.">
        <title>The Global Catalogue of Microorganisms (GCM) 10K type strain sequencing project: providing services to taxonomists for standard genome sequencing and annotation.</title>
        <authorList>
            <consortium name="The Broad Institute Genomics Platform"/>
            <consortium name="The Broad Institute Genome Sequencing Center for Infectious Disease"/>
            <person name="Wu L."/>
            <person name="Ma J."/>
        </authorList>
    </citation>
    <scope>NUCLEOTIDE SEQUENCE [LARGE SCALE GENOMIC DNA]</scope>
    <source>
        <strain evidence="4">JCM 18326</strain>
    </source>
</reference>
<feature type="signal peptide" evidence="1">
    <location>
        <begin position="1"/>
        <end position="20"/>
    </location>
</feature>
<evidence type="ECO:0000313" key="3">
    <source>
        <dbReference type="EMBL" id="GAA4848682.1"/>
    </source>
</evidence>
<evidence type="ECO:0000256" key="1">
    <source>
        <dbReference type="SAM" id="SignalP"/>
    </source>
</evidence>
<feature type="domain" description="Thioredoxin" evidence="2">
    <location>
        <begin position="140"/>
        <end position="254"/>
    </location>
</feature>
<keyword evidence="1" id="KW-0732">Signal</keyword>
<dbReference type="InterPro" id="IPR036249">
    <property type="entry name" value="Thioredoxin-like_sf"/>
</dbReference>
<dbReference type="InterPro" id="IPR013766">
    <property type="entry name" value="Thioredoxin_domain"/>
</dbReference>
<comment type="caution">
    <text evidence="3">The sequence shown here is derived from an EMBL/GenBank/DDBJ whole genome shotgun (WGS) entry which is preliminary data.</text>
</comment>
<dbReference type="PROSITE" id="PS51352">
    <property type="entry name" value="THIOREDOXIN_2"/>
    <property type="match status" value="2"/>
</dbReference>
<evidence type="ECO:0000259" key="2">
    <source>
        <dbReference type="PROSITE" id="PS51352"/>
    </source>
</evidence>
<feature type="chain" id="PRO_5046535204" description="Thioredoxin domain-containing protein" evidence="1">
    <location>
        <begin position="21"/>
        <end position="414"/>
    </location>
</feature>
<dbReference type="RefSeq" id="WP_345374509.1">
    <property type="nucleotide sequence ID" value="NZ_BAABJX010000059.1"/>
</dbReference>
<keyword evidence="4" id="KW-1185">Reference proteome</keyword>
<sequence>MMKKTLVTCLALMIATFSMAAGITFEHTAWKEVLKKAKQENKLIFVDAYATWCGPCKYMSANTFTDESVGALFNNYFINFKIDMESEAAKEFGYEVAAYPTLLFIDGDGKVVHKQEGAMGATDFRTLGKKVLEENGVELPDNGIEFEHTSWEEVLKKAKKEKKLIFVDAYATWCGPCKYMSADVFTDDQVGNYYNETFVNFKMDMESEAAKEFDYEVAAYPTLLFIDHKGKVVHRVVGAQSIEDFLVTGQNASNPDTQVYSMYDSYMKAQSKGKTYDMEQLSTLLLALKQAGEDDKVVEVGASCKVALDKMDKEEWIASEEVFTVMLLTGANPEEKYYDYVLSNKEQVINNLGADWYNTFISIQLEPYLQKVIEGKDKEGFEKAKKAIMSLDGKDPNELQAVIAQLETLFNSEE</sequence>
<dbReference type="InterPro" id="IPR050620">
    <property type="entry name" value="Thioredoxin_H-type-like"/>
</dbReference>
<protein>
    <recommendedName>
        <fullName evidence="2">Thioredoxin domain-containing protein</fullName>
    </recommendedName>
</protein>
<dbReference type="PANTHER" id="PTHR10438:SF425">
    <property type="entry name" value="THIOREDOXIN H1"/>
    <property type="match status" value="1"/>
</dbReference>
<dbReference type="SUPFAM" id="SSF52833">
    <property type="entry name" value="Thioredoxin-like"/>
    <property type="match status" value="2"/>
</dbReference>
<dbReference type="Pfam" id="PF00085">
    <property type="entry name" value="Thioredoxin"/>
    <property type="match status" value="2"/>
</dbReference>
<accession>A0ABP9DRC0</accession>
<dbReference type="Gene3D" id="3.40.30.10">
    <property type="entry name" value="Glutaredoxin"/>
    <property type="match status" value="2"/>
</dbReference>
<organism evidence="3 4">
    <name type="scientific">Algivirga pacifica</name>
    <dbReference type="NCBI Taxonomy" id="1162670"/>
    <lineage>
        <taxon>Bacteria</taxon>
        <taxon>Pseudomonadati</taxon>
        <taxon>Bacteroidota</taxon>
        <taxon>Cytophagia</taxon>
        <taxon>Cytophagales</taxon>
        <taxon>Flammeovirgaceae</taxon>
        <taxon>Algivirga</taxon>
    </lineage>
</organism>
<proteinExistence type="predicted"/>
<dbReference type="PANTHER" id="PTHR10438">
    <property type="entry name" value="THIOREDOXIN"/>
    <property type="match status" value="1"/>
</dbReference>
<dbReference type="EMBL" id="BAABJX010000059">
    <property type="protein sequence ID" value="GAA4848682.1"/>
    <property type="molecule type" value="Genomic_DNA"/>
</dbReference>
<gene>
    <name evidence="3" type="ORF">GCM10023331_36780</name>
</gene>
<feature type="domain" description="Thioredoxin" evidence="2">
    <location>
        <begin position="14"/>
        <end position="137"/>
    </location>
</feature>
<evidence type="ECO:0000313" key="4">
    <source>
        <dbReference type="Proteomes" id="UP001500298"/>
    </source>
</evidence>
<dbReference type="CDD" id="cd02947">
    <property type="entry name" value="TRX_family"/>
    <property type="match status" value="1"/>
</dbReference>